<evidence type="ECO:0000313" key="2">
    <source>
        <dbReference type="EMBL" id="RIJ30683.1"/>
    </source>
</evidence>
<reference evidence="2 3" key="1">
    <citation type="submission" date="2018-08" db="EMBL/GenBank/DDBJ databases">
        <title>Henriciella mobilis sp. nov., isolated from seawater.</title>
        <authorList>
            <person name="Cheng H."/>
            <person name="Wu Y.-H."/>
            <person name="Xu X.-W."/>
            <person name="Guo L.-L."/>
        </authorList>
    </citation>
    <scope>NUCLEOTIDE SEQUENCE [LARGE SCALE GENOMIC DNA]</scope>
    <source>
        <strain evidence="2 3">JN25</strain>
    </source>
</reference>
<proteinExistence type="predicted"/>
<dbReference type="EMBL" id="QWFX01000006">
    <property type="protein sequence ID" value="RIJ30683.1"/>
    <property type="molecule type" value="Genomic_DNA"/>
</dbReference>
<evidence type="ECO:0000256" key="1">
    <source>
        <dbReference type="SAM" id="SignalP"/>
    </source>
</evidence>
<keyword evidence="1" id="KW-0732">Signal</keyword>
<dbReference type="RefSeq" id="WP_119375991.1">
    <property type="nucleotide sequence ID" value="NZ_QWFX01000006.1"/>
</dbReference>
<evidence type="ECO:0000313" key="3">
    <source>
        <dbReference type="Proteomes" id="UP000266385"/>
    </source>
</evidence>
<comment type="caution">
    <text evidence="2">The sequence shown here is derived from an EMBL/GenBank/DDBJ whole genome shotgun (WGS) entry which is preliminary data.</text>
</comment>
<accession>A0A399RJF7</accession>
<dbReference type="Proteomes" id="UP000266385">
    <property type="component" value="Unassembled WGS sequence"/>
</dbReference>
<dbReference type="OrthoDB" id="7618051at2"/>
<dbReference type="AlphaFoldDB" id="A0A399RJF7"/>
<feature type="chain" id="PRO_5017383691" evidence="1">
    <location>
        <begin position="21"/>
        <end position="225"/>
    </location>
</feature>
<gene>
    <name evidence="2" type="ORF">D1223_08690</name>
</gene>
<feature type="signal peptide" evidence="1">
    <location>
        <begin position="1"/>
        <end position="20"/>
    </location>
</feature>
<keyword evidence="3" id="KW-1185">Reference proteome</keyword>
<name>A0A399RJF7_9PROT</name>
<organism evidence="2 3">
    <name type="scientific">Henriciella mobilis</name>
    <dbReference type="NCBI Taxonomy" id="2305467"/>
    <lineage>
        <taxon>Bacteria</taxon>
        <taxon>Pseudomonadati</taxon>
        <taxon>Pseudomonadota</taxon>
        <taxon>Alphaproteobacteria</taxon>
        <taxon>Hyphomonadales</taxon>
        <taxon>Hyphomonadaceae</taxon>
        <taxon>Henriciella</taxon>
    </lineage>
</organism>
<sequence length="225" mass="24639">MHHQVLLTSIVVLFAFPAAADPLIEQAHASTGAAGPLYVYEMEYSDGEVHATGKVDPSQPEGQRITIYTPDESEWDDDFRETITSIDSEVTGDIFCDDLAAQIPATARRIEETDDTVQFAFTPVPGEESDDMERKILKKVKASATLSKADGQVLSFSMSLPKPFKPAMIAKINTFQLDATCVRAPDGRTYLEAMQMDVSGSAMMQAFSQTVTQRITKLLDPVSIP</sequence>
<protein>
    <submittedName>
        <fullName evidence="2">Uncharacterized protein</fullName>
    </submittedName>
</protein>